<dbReference type="STRING" id="1429043.X474_02105"/>
<proteinExistence type="predicted"/>
<dbReference type="EMBL" id="AZAC01000002">
    <property type="protein sequence ID" value="KIX15536.1"/>
    <property type="molecule type" value="Genomic_DNA"/>
</dbReference>
<evidence type="ECO:0000259" key="2">
    <source>
        <dbReference type="Pfam" id="PF11495"/>
    </source>
</evidence>
<accession>A0A0D2JIP9</accession>
<feature type="domain" description="Transcription regulator TrmB C-terminal" evidence="2">
    <location>
        <begin position="105"/>
        <end position="205"/>
    </location>
</feature>
<dbReference type="InterPro" id="IPR036390">
    <property type="entry name" value="WH_DNA-bd_sf"/>
</dbReference>
<gene>
    <name evidence="3" type="ORF">X474_02105</name>
</gene>
<organism evidence="3 4">
    <name type="scientific">Dethiosulfatarculus sandiegensis</name>
    <dbReference type="NCBI Taxonomy" id="1429043"/>
    <lineage>
        <taxon>Bacteria</taxon>
        <taxon>Pseudomonadati</taxon>
        <taxon>Thermodesulfobacteriota</taxon>
        <taxon>Desulfarculia</taxon>
        <taxon>Desulfarculales</taxon>
        <taxon>Desulfarculaceae</taxon>
        <taxon>Dethiosulfatarculus</taxon>
    </lineage>
</organism>
<reference evidence="3 4" key="1">
    <citation type="submission" date="2013-11" db="EMBL/GenBank/DDBJ databases">
        <title>Metagenomic analysis of a methanogenic consortium involved in long chain n-alkane degradation.</title>
        <authorList>
            <person name="Davidova I.A."/>
            <person name="Callaghan A.V."/>
            <person name="Wawrik B."/>
            <person name="Pruitt S."/>
            <person name="Marks C."/>
            <person name="Duncan K.E."/>
            <person name="Suflita J.M."/>
        </authorList>
    </citation>
    <scope>NUCLEOTIDE SEQUENCE [LARGE SCALE GENOMIC DNA]</scope>
    <source>
        <strain evidence="3 4">SPR</strain>
    </source>
</reference>
<dbReference type="Pfam" id="PF11495">
    <property type="entry name" value="Regulator_TrmB"/>
    <property type="match status" value="1"/>
</dbReference>
<dbReference type="OrthoDB" id="1493540at2"/>
<dbReference type="Pfam" id="PF01978">
    <property type="entry name" value="TrmB"/>
    <property type="match status" value="1"/>
</dbReference>
<name>A0A0D2JIP9_9BACT</name>
<evidence type="ECO:0000313" key="4">
    <source>
        <dbReference type="Proteomes" id="UP000032233"/>
    </source>
</evidence>
<comment type="caution">
    <text evidence="3">The sequence shown here is derived from an EMBL/GenBank/DDBJ whole genome shotgun (WGS) entry which is preliminary data.</text>
</comment>
<evidence type="ECO:0000313" key="3">
    <source>
        <dbReference type="EMBL" id="KIX15536.1"/>
    </source>
</evidence>
<evidence type="ECO:0000259" key="1">
    <source>
        <dbReference type="Pfam" id="PF01978"/>
    </source>
</evidence>
<dbReference type="InterPro" id="IPR002831">
    <property type="entry name" value="Tscrpt_reg_TrmB_N"/>
</dbReference>
<dbReference type="AlphaFoldDB" id="A0A0D2JIP9"/>
<sequence>MGVFESLKSLGFTKYEINCYLALLNDNPTNGSTLSRNCAVPRSKIYDVLRKMAGKGLVVEIQEGLFAPLPPRELLKRLKSGFQENIKTVEDHLANNTAKGAGYDYVWTIKGKDHILIKARQMIKSAQKELYIRLTPVEGEVLDPELEQAEQRGVALRYVSLGRPGKRFAIQVEHPESERLIKVLGGRIIDIIADRKEALVGNFPLSSHVDPLVNWTRNYWFVSTSRDSVRHDFYHYYLYKLYDCNEFLTPEEQAVYQLIKADD</sequence>
<dbReference type="PANTHER" id="PTHR34293">
    <property type="entry name" value="HTH-TYPE TRANSCRIPTIONAL REGULATOR TRMBL2"/>
    <property type="match status" value="1"/>
</dbReference>
<dbReference type="InterPro" id="IPR021586">
    <property type="entry name" value="Tscrpt_reg_TrmB_C"/>
</dbReference>
<dbReference type="PANTHER" id="PTHR34293:SF1">
    <property type="entry name" value="HTH-TYPE TRANSCRIPTIONAL REGULATOR TRMBL2"/>
    <property type="match status" value="1"/>
</dbReference>
<dbReference type="InterPro" id="IPR051797">
    <property type="entry name" value="TrmB-like"/>
</dbReference>
<dbReference type="InterPro" id="IPR036388">
    <property type="entry name" value="WH-like_DNA-bd_sf"/>
</dbReference>
<feature type="domain" description="Transcription regulator TrmB N-terminal" evidence="1">
    <location>
        <begin position="7"/>
        <end position="63"/>
    </location>
</feature>
<protein>
    <submittedName>
        <fullName evidence="3">TrmB family transcriptional regulator</fullName>
    </submittedName>
</protein>
<dbReference type="Gene3D" id="1.10.10.10">
    <property type="entry name" value="Winged helix-like DNA-binding domain superfamily/Winged helix DNA-binding domain"/>
    <property type="match status" value="1"/>
</dbReference>
<dbReference type="SUPFAM" id="SSF46785">
    <property type="entry name" value="Winged helix' DNA-binding domain"/>
    <property type="match status" value="1"/>
</dbReference>
<dbReference type="Proteomes" id="UP000032233">
    <property type="component" value="Unassembled WGS sequence"/>
</dbReference>
<dbReference type="CDD" id="cd09124">
    <property type="entry name" value="PLDc_like_TrmB_middle"/>
    <property type="match status" value="1"/>
</dbReference>
<dbReference type="InParanoid" id="A0A0D2JIP9"/>
<dbReference type="RefSeq" id="WP_044346421.1">
    <property type="nucleotide sequence ID" value="NZ_AZAC01000002.1"/>
</dbReference>
<keyword evidence="4" id="KW-1185">Reference proteome</keyword>